<reference evidence="2" key="2">
    <citation type="submission" date="2022-01" db="EMBL/GenBank/DDBJ databases">
        <authorList>
            <person name="Yamashiro T."/>
            <person name="Shiraishi A."/>
            <person name="Satake H."/>
            <person name="Nakayama K."/>
        </authorList>
    </citation>
    <scope>NUCLEOTIDE SEQUENCE</scope>
</reference>
<gene>
    <name evidence="2" type="ORF">Tco_1005550</name>
</gene>
<reference evidence="2" key="1">
    <citation type="journal article" date="2022" name="Int. J. Mol. Sci.">
        <title>Draft Genome of Tanacetum Coccineum: Genomic Comparison of Closely Related Tanacetum-Family Plants.</title>
        <authorList>
            <person name="Yamashiro T."/>
            <person name="Shiraishi A."/>
            <person name="Nakayama K."/>
            <person name="Satake H."/>
        </authorList>
    </citation>
    <scope>NUCLEOTIDE SEQUENCE</scope>
</reference>
<dbReference type="PANTHER" id="PTHR23303">
    <property type="entry name" value="CARBOXYPEPTIDASE REGULATORY REGION-CONTAINING"/>
    <property type="match status" value="1"/>
</dbReference>
<evidence type="ECO:0000313" key="3">
    <source>
        <dbReference type="Proteomes" id="UP001151760"/>
    </source>
</evidence>
<proteinExistence type="predicted"/>
<comment type="caution">
    <text evidence="2">The sequence shown here is derived from an EMBL/GenBank/DDBJ whole genome shotgun (WGS) entry which is preliminary data.</text>
</comment>
<keyword evidence="3" id="KW-1185">Reference proteome</keyword>
<evidence type="ECO:0008006" key="4">
    <source>
        <dbReference type="Google" id="ProtNLM"/>
    </source>
</evidence>
<dbReference type="EMBL" id="BQNB010017337">
    <property type="protein sequence ID" value="GJT62017.1"/>
    <property type="molecule type" value="Genomic_DNA"/>
</dbReference>
<dbReference type="Proteomes" id="UP001151760">
    <property type="component" value="Unassembled WGS sequence"/>
</dbReference>
<keyword evidence="1" id="KW-0732">Signal</keyword>
<organism evidence="2 3">
    <name type="scientific">Tanacetum coccineum</name>
    <dbReference type="NCBI Taxonomy" id="301880"/>
    <lineage>
        <taxon>Eukaryota</taxon>
        <taxon>Viridiplantae</taxon>
        <taxon>Streptophyta</taxon>
        <taxon>Embryophyta</taxon>
        <taxon>Tracheophyta</taxon>
        <taxon>Spermatophyta</taxon>
        <taxon>Magnoliopsida</taxon>
        <taxon>eudicotyledons</taxon>
        <taxon>Gunneridae</taxon>
        <taxon>Pentapetalae</taxon>
        <taxon>asterids</taxon>
        <taxon>campanulids</taxon>
        <taxon>Asterales</taxon>
        <taxon>Asteraceae</taxon>
        <taxon>Asteroideae</taxon>
        <taxon>Anthemideae</taxon>
        <taxon>Anthemidinae</taxon>
        <taxon>Tanacetum</taxon>
    </lineage>
</organism>
<protein>
    <recommendedName>
        <fullName evidence="4">Carboxypeptidase regulatory-like domain-containing protein</fullName>
    </recommendedName>
</protein>
<name>A0ABQ5FHI3_9ASTR</name>
<accession>A0ABQ5FHI3</accession>
<dbReference type="InterPro" id="IPR051417">
    <property type="entry name" value="SDr/BOS_complex"/>
</dbReference>
<sequence>MTETIDALNVLEFEVLYFPDGLLSIHELHISLSCKDDLSAMGVVTLLSGQPKEGLSVEARSDLKGSYEETVTDSSGSYHLRGLHPDTSYTIRVYENSRWCTEWRSKNDSVVKLDDSDEIRICEDSDEIRICCTENDNVVKLDDSSPVLKQGEGKSKTNVTKTISSVLADDFVDVLSFTEFWGLALKVAAATVWCFRNKKSLGKFTVVLDDSIPDLSYGSRDGSLQDDVISKEDSEDVDDEGIVEKPVKVNLPKVSPNGSGVSTNWIYFTVRQSTTRRRLLPAIYEASGGFD</sequence>
<evidence type="ECO:0000256" key="1">
    <source>
        <dbReference type="ARBA" id="ARBA00022729"/>
    </source>
</evidence>
<dbReference type="PANTHER" id="PTHR23303:SF14">
    <property type="entry name" value="BOS COMPLEX SUBUNIT NOMO1-RELATED"/>
    <property type="match status" value="1"/>
</dbReference>
<evidence type="ECO:0000313" key="2">
    <source>
        <dbReference type="EMBL" id="GJT62017.1"/>
    </source>
</evidence>